<protein>
    <recommendedName>
        <fullName evidence="5">VOC family protein</fullName>
    </recommendedName>
</protein>
<dbReference type="Proteomes" id="UP000001932">
    <property type="component" value="Chromosome"/>
</dbReference>
<name>Q2NTK1_SODGM</name>
<dbReference type="SUPFAM" id="SSF54593">
    <property type="entry name" value="Glyoxalase/Bleomycin resistance protein/Dihydroxybiphenyl dioxygenase"/>
    <property type="match status" value="1"/>
</dbReference>
<dbReference type="GO" id="GO:0005829">
    <property type="term" value="C:cytosol"/>
    <property type="evidence" value="ECO:0007669"/>
    <property type="project" value="TreeGrafter"/>
</dbReference>
<evidence type="ECO:0000313" key="1">
    <source>
        <dbReference type="EMBL" id="BAE74524.1"/>
    </source>
</evidence>
<dbReference type="AlphaFoldDB" id="Q2NTK1"/>
<reference evidence="2 4" key="2">
    <citation type="submission" date="2015-05" db="EMBL/GenBank/DDBJ databases">
        <authorList>
            <person name="Goodhead I."/>
        </authorList>
    </citation>
    <scope>NUCLEOTIDE SEQUENCE [LARGE SCALE GENOMIC DNA]</scope>
    <source>
        <strain evidence="2">B4</strain>
        <strain evidence="4">morsitans</strain>
    </source>
</reference>
<dbReference type="Gene3D" id="3.10.180.10">
    <property type="entry name" value="2,3-Dihydroxybiphenyl 1,2-Dioxygenase, domain 1"/>
    <property type="match status" value="1"/>
</dbReference>
<dbReference type="NCBIfam" id="NF008681">
    <property type="entry name" value="PRK11700.1-4"/>
    <property type="match status" value="1"/>
</dbReference>
<dbReference type="PANTHER" id="PTHR37519:SF1">
    <property type="entry name" value="DIHYDROXYBIPHENYL DIOXYGENASE DOMAIN-CONTAINING PROTEIN"/>
    <property type="match status" value="1"/>
</dbReference>
<evidence type="ECO:0000313" key="4">
    <source>
        <dbReference type="Proteomes" id="UP000245838"/>
    </source>
</evidence>
<dbReference type="Proteomes" id="UP000245838">
    <property type="component" value="Chromosome sggmmb4_Chromosome"/>
</dbReference>
<dbReference type="EMBL" id="LN854557">
    <property type="protein sequence ID" value="CRL45241.1"/>
    <property type="molecule type" value="Genomic_DNA"/>
</dbReference>
<dbReference type="RefSeq" id="WP_011411078.1">
    <property type="nucleotide sequence ID" value="NC_007712.1"/>
</dbReference>
<dbReference type="KEGG" id="sgl:SG1249"/>
<proteinExistence type="predicted"/>
<dbReference type="InterPro" id="IPR010393">
    <property type="entry name" value="DUF991_YecM-like"/>
</dbReference>
<dbReference type="OrthoDB" id="5689462at2"/>
<evidence type="ECO:0000313" key="3">
    <source>
        <dbReference type="Proteomes" id="UP000001932"/>
    </source>
</evidence>
<accession>Q2NTK1</accession>
<dbReference type="InterPro" id="IPR029068">
    <property type="entry name" value="Glyas_Bleomycin-R_OHBP_Dase"/>
</dbReference>
<dbReference type="PANTHER" id="PTHR37519">
    <property type="match status" value="1"/>
</dbReference>
<dbReference type="HOGENOM" id="CLU_122770_0_0_6"/>
<dbReference type="Pfam" id="PF06185">
    <property type="entry name" value="YecM"/>
    <property type="match status" value="1"/>
</dbReference>
<dbReference type="BioCyc" id="SGLO343509:SGP1_RS11165-MONOMER"/>
<reference evidence="1 3" key="1">
    <citation type="journal article" date="2006" name="Genome Res.">
        <title>Massive genome erosion and functional adaptations provide insights into the symbiotic lifestyle of Sodalis glossinidius in the tsetse host.</title>
        <authorList>
            <person name="Toh H."/>
            <person name="Weiss B.L."/>
            <person name="Perkin S.A.H."/>
            <person name="Yamashita A."/>
            <person name="Oshima K."/>
            <person name="Hattori M."/>
            <person name="Aksoy S."/>
        </authorList>
    </citation>
    <scope>NUCLEOTIDE SEQUENCE [LARGE SCALE GENOMIC DNA]</scope>
    <source>
        <strain evidence="1">Morsitans</strain>
        <strain evidence="3">morsitans</strain>
    </source>
</reference>
<dbReference type="eggNOG" id="COG3102">
    <property type="taxonomic scope" value="Bacteria"/>
</dbReference>
<dbReference type="EMBL" id="AP008232">
    <property type="protein sequence ID" value="BAE74524.1"/>
    <property type="molecule type" value="Genomic_DNA"/>
</dbReference>
<dbReference type="STRING" id="343509.SG1249"/>
<gene>
    <name evidence="1" type="ordered locus">SG1249</name>
    <name evidence="2" type="ORF">SGGMMB4_02839</name>
</gene>
<organism evidence="1 3">
    <name type="scientific">Sodalis glossinidius (strain morsitans)</name>
    <dbReference type="NCBI Taxonomy" id="343509"/>
    <lineage>
        <taxon>Bacteria</taxon>
        <taxon>Pseudomonadati</taxon>
        <taxon>Pseudomonadota</taxon>
        <taxon>Gammaproteobacteria</taxon>
        <taxon>Enterobacterales</taxon>
        <taxon>Bruguierivoracaceae</taxon>
        <taxon>Sodalis</taxon>
    </lineage>
</organism>
<keyword evidence="3" id="KW-1185">Reference proteome</keyword>
<evidence type="ECO:0008006" key="5">
    <source>
        <dbReference type="Google" id="ProtNLM"/>
    </source>
</evidence>
<sequence length="172" mass="19491">MNWTDAPQLLDLKIDFPRFEAELYALTNRLGILPEAFFIDHIAVRCHQDVTAQRWYHDFSQCGHLLHEAEINGRQIALFELTTPLNLGGQSISCIELSWPGERRYPHEGWEHVEIVLPGEVDTLFARALLSDEALASPNLRIKQSQPQAQVETLANPTLAVSDGRVTVKFHP</sequence>
<evidence type="ECO:0000313" key="2">
    <source>
        <dbReference type="EMBL" id="CRL45241.1"/>
    </source>
</evidence>